<dbReference type="AlphaFoldDB" id="G4TAN2"/>
<keyword evidence="2" id="KW-1133">Transmembrane helix</keyword>
<evidence type="ECO:0000313" key="4">
    <source>
        <dbReference type="Proteomes" id="UP000007148"/>
    </source>
</evidence>
<gene>
    <name evidence="3" type="ORF">PIIN_02256</name>
</gene>
<feature type="region of interest" description="Disordered" evidence="1">
    <location>
        <begin position="1"/>
        <end position="65"/>
    </location>
</feature>
<dbReference type="OrthoDB" id="3186560at2759"/>
<feature type="region of interest" description="Disordered" evidence="1">
    <location>
        <begin position="187"/>
        <end position="256"/>
    </location>
</feature>
<dbReference type="EMBL" id="CAFZ01000031">
    <property type="protein sequence ID" value="CCA68392.1"/>
    <property type="molecule type" value="Genomic_DNA"/>
</dbReference>
<feature type="region of interest" description="Disordered" evidence="1">
    <location>
        <begin position="387"/>
        <end position="414"/>
    </location>
</feature>
<keyword evidence="2" id="KW-0812">Transmembrane</keyword>
<keyword evidence="4" id="KW-1185">Reference proteome</keyword>
<protein>
    <submittedName>
        <fullName evidence="3">Uncharacterized protein</fullName>
    </submittedName>
</protein>
<name>G4TAN2_SERID</name>
<dbReference type="InParanoid" id="G4TAN2"/>
<reference evidence="3 4" key="1">
    <citation type="journal article" date="2011" name="PLoS Pathog.">
        <title>Endophytic Life Strategies Decoded by Genome and Transcriptome Analyses of the Mutualistic Root Symbiont Piriformospora indica.</title>
        <authorList>
            <person name="Zuccaro A."/>
            <person name="Lahrmann U."/>
            <person name="Guldener U."/>
            <person name="Langen G."/>
            <person name="Pfiffi S."/>
            <person name="Biedenkopf D."/>
            <person name="Wong P."/>
            <person name="Samans B."/>
            <person name="Grimm C."/>
            <person name="Basiewicz M."/>
            <person name="Murat C."/>
            <person name="Martin F."/>
            <person name="Kogel K.H."/>
        </authorList>
    </citation>
    <scope>NUCLEOTIDE SEQUENCE [LARGE SCALE GENOMIC DNA]</scope>
    <source>
        <strain evidence="3 4">DSM 11827</strain>
    </source>
</reference>
<feature type="compositionally biased region" description="Polar residues" evidence="1">
    <location>
        <begin position="12"/>
        <end position="31"/>
    </location>
</feature>
<evidence type="ECO:0000313" key="3">
    <source>
        <dbReference type="EMBL" id="CCA68392.1"/>
    </source>
</evidence>
<comment type="caution">
    <text evidence="3">The sequence shown here is derived from an EMBL/GenBank/DDBJ whole genome shotgun (WGS) entry which is preliminary data.</text>
</comment>
<proteinExistence type="predicted"/>
<dbReference type="HOGENOM" id="CLU_535402_0_0_1"/>
<evidence type="ECO:0000256" key="2">
    <source>
        <dbReference type="SAM" id="Phobius"/>
    </source>
</evidence>
<evidence type="ECO:0000256" key="1">
    <source>
        <dbReference type="SAM" id="MobiDB-lite"/>
    </source>
</evidence>
<sequence>MDVPASLLHAGQTISRPSRQSSYDGFLSPSSAAFKATSEPCRRIVSSEASQDHQDALSQTTESQIPDKHRLLIEALRQRFPDGVPTEDPNEFIPISFHDVPPDLPPTDLVPGDELAVPKRASLKQMTLTAWSKLSTRFASRPVEEPRSRPVISSPQLIEACSVKTPRSVVSPSPVDRYFQHYAGIGPPPPLPSPYDRPLSRAASEAVHSRHSNSHSHSSCQHSHHRVITEITRPPKGEPTDVPTTKLPAKDSAVPASPTSMLPTGWLLQIITPLPSHFSITADAALVTAVSHPKISLRGVFGYFKRIIHFQDPAESLFALGFIAGPQNWLIGGFYLTQFYEKHANPSKLRIWVDKQVQHQRDTISTRDRTDGEELLVRIERASSGLTSESFEAGKRTATNSDGSRLVSGPSGPTDADSLAVEVSAAETSHSVMVLPTHFRSSRAIWTGATTVYPKRRSVGEDELSIHLEPSPWIRRCRIASMVSGIVLLALFLASLTVLITRLVARHQT</sequence>
<organism evidence="3 4">
    <name type="scientific">Serendipita indica (strain DSM 11827)</name>
    <name type="common">Root endophyte fungus</name>
    <name type="synonym">Piriformospora indica</name>
    <dbReference type="NCBI Taxonomy" id="1109443"/>
    <lineage>
        <taxon>Eukaryota</taxon>
        <taxon>Fungi</taxon>
        <taxon>Dikarya</taxon>
        <taxon>Basidiomycota</taxon>
        <taxon>Agaricomycotina</taxon>
        <taxon>Agaricomycetes</taxon>
        <taxon>Sebacinales</taxon>
        <taxon>Serendipitaceae</taxon>
        <taxon>Serendipita</taxon>
    </lineage>
</organism>
<feature type="transmembrane region" description="Helical" evidence="2">
    <location>
        <begin position="479"/>
        <end position="505"/>
    </location>
</feature>
<keyword evidence="2" id="KW-0472">Membrane</keyword>
<dbReference type="Proteomes" id="UP000007148">
    <property type="component" value="Unassembled WGS sequence"/>
</dbReference>
<accession>G4TAN2</accession>